<organism evidence="8 9">
    <name type="scientific">Daphnia pulex</name>
    <name type="common">Water flea</name>
    <dbReference type="NCBI Taxonomy" id="6669"/>
    <lineage>
        <taxon>Eukaryota</taxon>
        <taxon>Metazoa</taxon>
        <taxon>Ecdysozoa</taxon>
        <taxon>Arthropoda</taxon>
        <taxon>Crustacea</taxon>
        <taxon>Branchiopoda</taxon>
        <taxon>Diplostraca</taxon>
        <taxon>Cladocera</taxon>
        <taxon>Anomopoda</taxon>
        <taxon>Daphniidae</taxon>
        <taxon>Daphnia</taxon>
    </lineage>
</organism>
<dbReference type="Proteomes" id="UP000000305">
    <property type="component" value="Unassembled WGS sequence"/>
</dbReference>
<sequence>MTRLFRNFIRVRTRSQSELVLFPAMEGNKVSPSAVQESNNGNVSWCFQPFFIWMRLLGIELYHKCFRFSKFINVYGILLLLMCEWASVDFIAIKFWKISFPFTQQQSTNNALNVSMSTTLSWNARIDTLNHFCFIAIVFPTFFHMAHHKWLRLWNVMETFDFAYCKLNHDKLRRILLIGFFPILAEIGIIIYNLLVKIPDFANETSYRKFVTATAYFAKIVPISALVLYCSVVWLSSLFYEEIRLDIERTYKVNQENIRRWKCSLVLAGEVVDRINDTFGLILLISITHFFVEFIARSFYLVNSISTTNRPDCITLVSMSSEVLFLWFIAYSPAKIHHRAIQVGKSLRKIDSVDNNLQNQVSLLALGIVQNLPKISALGHFDVSLHLIPQLIGTTLAYLFILYQFHASERND</sequence>
<reference evidence="8 9" key="1">
    <citation type="journal article" date="2011" name="Science">
        <title>The ecoresponsive genome of Daphnia pulex.</title>
        <authorList>
            <person name="Colbourne J.K."/>
            <person name="Pfrender M.E."/>
            <person name="Gilbert D."/>
            <person name="Thomas W.K."/>
            <person name="Tucker A."/>
            <person name="Oakley T.H."/>
            <person name="Tokishita S."/>
            <person name="Aerts A."/>
            <person name="Arnold G.J."/>
            <person name="Basu M.K."/>
            <person name="Bauer D.J."/>
            <person name="Caceres C.E."/>
            <person name="Carmel L."/>
            <person name="Casola C."/>
            <person name="Choi J.H."/>
            <person name="Detter J.C."/>
            <person name="Dong Q."/>
            <person name="Dusheyko S."/>
            <person name="Eads B.D."/>
            <person name="Frohlich T."/>
            <person name="Geiler-Samerotte K.A."/>
            <person name="Gerlach D."/>
            <person name="Hatcher P."/>
            <person name="Jogdeo S."/>
            <person name="Krijgsveld J."/>
            <person name="Kriventseva E.V."/>
            <person name="Kultz D."/>
            <person name="Laforsch C."/>
            <person name="Lindquist E."/>
            <person name="Lopez J."/>
            <person name="Manak J.R."/>
            <person name="Muller J."/>
            <person name="Pangilinan J."/>
            <person name="Patwardhan R.P."/>
            <person name="Pitluck S."/>
            <person name="Pritham E.J."/>
            <person name="Rechtsteiner A."/>
            <person name="Rho M."/>
            <person name="Rogozin I.B."/>
            <person name="Sakarya O."/>
            <person name="Salamov A."/>
            <person name="Schaack S."/>
            <person name="Shapiro H."/>
            <person name="Shiga Y."/>
            <person name="Skalitzky C."/>
            <person name="Smith Z."/>
            <person name="Souvorov A."/>
            <person name="Sung W."/>
            <person name="Tang Z."/>
            <person name="Tsuchiya D."/>
            <person name="Tu H."/>
            <person name="Vos H."/>
            <person name="Wang M."/>
            <person name="Wolf Y.I."/>
            <person name="Yamagata H."/>
            <person name="Yamada T."/>
            <person name="Ye Y."/>
            <person name="Shaw J.R."/>
            <person name="Andrews J."/>
            <person name="Crease T.J."/>
            <person name="Tang H."/>
            <person name="Lucas S.M."/>
            <person name="Robertson H.M."/>
            <person name="Bork P."/>
            <person name="Koonin E.V."/>
            <person name="Zdobnov E.M."/>
            <person name="Grigoriev I.V."/>
            <person name="Lynch M."/>
            <person name="Boore J.L."/>
        </authorList>
    </citation>
    <scope>NUCLEOTIDE SEQUENCE [LARGE SCALE GENOMIC DNA]</scope>
</reference>
<feature type="transmembrane region" description="Helical" evidence="7">
    <location>
        <begin position="72"/>
        <end position="93"/>
    </location>
</feature>
<evidence type="ECO:0000256" key="4">
    <source>
        <dbReference type="ARBA" id="ARBA00022989"/>
    </source>
</evidence>
<keyword evidence="4 7" id="KW-1133">Transmembrane helix</keyword>
<evidence type="ECO:0000256" key="2">
    <source>
        <dbReference type="ARBA" id="ARBA00022475"/>
    </source>
</evidence>
<name>E9FXF5_DAPPU</name>
<dbReference type="OrthoDB" id="6333318at2759"/>
<evidence type="ECO:0000256" key="1">
    <source>
        <dbReference type="ARBA" id="ARBA00004651"/>
    </source>
</evidence>
<feature type="transmembrane region" description="Helical" evidence="7">
    <location>
        <begin position="175"/>
        <end position="196"/>
    </location>
</feature>
<dbReference type="InParanoid" id="E9FXF5"/>
<feature type="transmembrane region" description="Helical" evidence="7">
    <location>
        <begin position="216"/>
        <end position="240"/>
    </location>
</feature>
<dbReference type="InterPro" id="IPR013604">
    <property type="entry name" value="7TM_chemorcpt"/>
</dbReference>
<proteinExistence type="predicted"/>
<evidence type="ECO:0000256" key="3">
    <source>
        <dbReference type="ARBA" id="ARBA00022692"/>
    </source>
</evidence>
<dbReference type="PANTHER" id="PTHR21143:SF133">
    <property type="entry name" value="GUSTATORY AND PHEROMONE RECEPTOR 32A-RELATED"/>
    <property type="match status" value="1"/>
</dbReference>
<dbReference type="GO" id="GO:0007635">
    <property type="term" value="P:chemosensory behavior"/>
    <property type="evidence" value="ECO:0000318"/>
    <property type="project" value="GO_Central"/>
</dbReference>
<dbReference type="GO" id="GO:0008049">
    <property type="term" value="P:male courtship behavior"/>
    <property type="evidence" value="ECO:0000318"/>
    <property type="project" value="GO_Central"/>
</dbReference>
<accession>E9FXF5</accession>
<protein>
    <recommendedName>
        <fullName evidence="10">Gustatory receptor</fullName>
    </recommendedName>
</protein>
<evidence type="ECO:0000256" key="6">
    <source>
        <dbReference type="ARBA" id="ARBA00023170"/>
    </source>
</evidence>
<dbReference type="PANTHER" id="PTHR21143">
    <property type="entry name" value="INVERTEBRATE GUSTATORY RECEPTOR"/>
    <property type="match status" value="1"/>
</dbReference>
<comment type="subcellular location">
    <subcellularLocation>
        <location evidence="1">Cell membrane</location>
        <topology evidence="1">Multi-pass membrane protein</topology>
    </subcellularLocation>
</comment>
<keyword evidence="2" id="KW-1003">Cell membrane</keyword>
<dbReference type="GO" id="GO:0043025">
    <property type="term" value="C:neuronal cell body"/>
    <property type="evidence" value="ECO:0000318"/>
    <property type="project" value="GO_Central"/>
</dbReference>
<keyword evidence="5 7" id="KW-0472">Membrane</keyword>
<evidence type="ECO:0000256" key="5">
    <source>
        <dbReference type="ARBA" id="ARBA00023136"/>
    </source>
</evidence>
<evidence type="ECO:0000256" key="7">
    <source>
        <dbReference type="SAM" id="Phobius"/>
    </source>
</evidence>
<dbReference type="EMBL" id="GL732526">
    <property type="protein sequence ID" value="EFX88277.1"/>
    <property type="molecule type" value="Genomic_DNA"/>
</dbReference>
<dbReference type="GO" id="GO:0050909">
    <property type="term" value="P:sensory perception of taste"/>
    <property type="evidence" value="ECO:0007669"/>
    <property type="project" value="InterPro"/>
</dbReference>
<dbReference type="KEGG" id="dpx:DAPPUDRAFT_346857"/>
<dbReference type="GO" id="GO:0030425">
    <property type="term" value="C:dendrite"/>
    <property type="evidence" value="ECO:0000318"/>
    <property type="project" value="GO_Central"/>
</dbReference>
<dbReference type="GO" id="GO:0005886">
    <property type="term" value="C:plasma membrane"/>
    <property type="evidence" value="ECO:0007669"/>
    <property type="project" value="UniProtKB-SubCell"/>
</dbReference>
<gene>
    <name evidence="8" type="primary">DpuGr27</name>
    <name evidence="8" type="ORF">DAPPUDRAFT_346857</name>
</gene>
<dbReference type="GO" id="GO:0030424">
    <property type="term" value="C:axon"/>
    <property type="evidence" value="ECO:0000318"/>
    <property type="project" value="GO_Central"/>
</dbReference>
<dbReference type="AlphaFoldDB" id="E9FXF5"/>
<feature type="transmembrane region" description="Helical" evidence="7">
    <location>
        <begin position="314"/>
        <end position="331"/>
    </location>
</feature>
<feature type="transmembrane region" description="Helical" evidence="7">
    <location>
        <begin position="281"/>
        <end position="302"/>
    </location>
</feature>
<dbReference type="HOGENOM" id="CLU_058520_0_0_1"/>
<dbReference type="Pfam" id="PF08395">
    <property type="entry name" value="7tm_7"/>
    <property type="match status" value="1"/>
</dbReference>
<evidence type="ECO:0008006" key="10">
    <source>
        <dbReference type="Google" id="ProtNLM"/>
    </source>
</evidence>
<keyword evidence="3 7" id="KW-0812">Transmembrane</keyword>
<dbReference type="FunCoup" id="E9FXF5">
    <property type="interactions" value="3"/>
</dbReference>
<evidence type="ECO:0000313" key="9">
    <source>
        <dbReference type="Proteomes" id="UP000000305"/>
    </source>
</evidence>
<keyword evidence="9" id="KW-1185">Reference proteome</keyword>
<evidence type="ECO:0000313" key="8">
    <source>
        <dbReference type="EMBL" id="EFX88277.1"/>
    </source>
</evidence>
<keyword evidence="6" id="KW-0675">Receptor</keyword>